<dbReference type="RefSeq" id="WP_207931798.1">
    <property type="nucleotide sequence ID" value="NZ_CP062222.1"/>
</dbReference>
<evidence type="ECO:0000256" key="6">
    <source>
        <dbReference type="SAM" id="Phobius"/>
    </source>
</evidence>
<reference evidence="8" key="1">
    <citation type="submission" date="2020-09" db="EMBL/GenBank/DDBJ databases">
        <title>Brevundimonas sp. LVF2 isolated from a puddle in Goettingen, Germany.</title>
        <authorList>
            <person name="Friedrich I."/>
            <person name="Klassen A."/>
            <person name="Hannes N."/>
            <person name="Schneider D."/>
            <person name="Hertel R."/>
            <person name="Daniel R."/>
        </authorList>
    </citation>
    <scope>NUCLEOTIDE SEQUENCE</scope>
    <source>
        <strain evidence="8">LVF2</strain>
    </source>
</reference>
<evidence type="ECO:0000313" key="9">
    <source>
        <dbReference type="Proteomes" id="UP000663918"/>
    </source>
</evidence>
<accession>A0A975GWE8</accession>
<evidence type="ECO:0000313" key="8">
    <source>
        <dbReference type="EMBL" id="QTC92517.1"/>
    </source>
</evidence>
<proteinExistence type="predicted"/>
<dbReference type="PANTHER" id="PTHR32309">
    <property type="entry name" value="TYROSINE-PROTEIN KINASE"/>
    <property type="match status" value="1"/>
</dbReference>
<evidence type="ECO:0000256" key="1">
    <source>
        <dbReference type="ARBA" id="ARBA00004651"/>
    </source>
</evidence>
<dbReference type="GO" id="GO:0005886">
    <property type="term" value="C:plasma membrane"/>
    <property type="evidence" value="ECO:0007669"/>
    <property type="project" value="UniProtKB-SubCell"/>
</dbReference>
<gene>
    <name evidence="8" type="ORF">IFJ75_06510</name>
</gene>
<keyword evidence="9" id="KW-1185">Reference proteome</keyword>
<dbReference type="InterPro" id="IPR003856">
    <property type="entry name" value="LPS_length_determ_N"/>
</dbReference>
<organism evidence="8 9">
    <name type="scientific">Brevundimonas goettingensis</name>
    <dbReference type="NCBI Taxonomy" id="2774190"/>
    <lineage>
        <taxon>Bacteria</taxon>
        <taxon>Pseudomonadati</taxon>
        <taxon>Pseudomonadota</taxon>
        <taxon>Alphaproteobacteria</taxon>
        <taxon>Caulobacterales</taxon>
        <taxon>Caulobacteraceae</taxon>
        <taxon>Brevundimonas</taxon>
    </lineage>
</organism>
<sequence>MRTAYVTARPRYGLADIVGLMFRELGLMILIFLLVFVLGAAAVMTLKKTYTATAEVYAGAGQEYVYEPRVGTVTERASPPPSGEIAQTEANILTSRDVKLRAVRALGVQTFQKPGKPAAGSLAKQEGDAIRAITEGLVVGTSPTSSIISLSYESDNAEKSARVLAAVLEAYKNYRREVFQDNSTQAIDAQRQTFEDELANVDDAYEQFLASNEIGDFATAKAAATATYQTTFTDRLSTQAQLSQAARRVETITAQLATQPPEIVLQQDLNIAAQDQILQKRTERENLLARYRPDSQPVRDIDAQIAQLQAYVAGGDTVGAKEVRTGPNPSWVALDTARTTAEADRDALAARLAVLDGQLAALRERQARLTQLESKNAIFAGNRDVLTANIKEFQQRGSQSRADNGLVASGADNVKILSHPAAPTKGSSLKAPLLILVFLFAGFTALCVGLLRVFTRRGFATPASAGRTLQMPVLAVAPVKA</sequence>
<evidence type="ECO:0000256" key="2">
    <source>
        <dbReference type="ARBA" id="ARBA00022475"/>
    </source>
</evidence>
<evidence type="ECO:0000259" key="7">
    <source>
        <dbReference type="Pfam" id="PF02706"/>
    </source>
</evidence>
<feature type="domain" description="Polysaccharide chain length determinant N-terminal" evidence="7">
    <location>
        <begin position="14"/>
        <end position="105"/>
    </location>
</feature>
<dbReference type="GO" id="GO:0004713">
    <property type="term" value="F:protein tyrosine kinase activity"/>
    <property type="evidence" value="ECO:0007669"/>
    <property type="project" value="TreeGrafter"/>
</dbReference>
<keyword evidence="2" id="KW-1003">Cell membrane</keyword>
<protein>
    <submittedName>
        <fullName evidence="8">Chain-length determining protein</fullName>
    </submittedName>
</protein>
<keyword evidence="4 6" id="KW-1133">Transmembrane helix</keyword>
<keyword evidence="3 6" id="KW-0812">Transmembrane</keyword>
<evidence type="ECO:0000256" key="5">
    <source>
        <dbReference type="ARBA" id="ARBA00023136"/>
    </source>
</evidence>
<dbReference type="EMBL" id="CP062222">
    <property type="protein sequence ID" value="QTC92517.1"/>
    <property type="molecule type" value="Genomic_DNA"/>
</dbReference>
<dbReference type="Pfam" id="PF02706">
    <property type="entry name" value="Wzz"/>
    <property type="match status" value="1"/>
</dbReference>
<dbReference type="Proteomes" id="UP000663918">
    <property type="component" value="Chromosome"/>
</dbReference>
<feature type="transmembrane region" description="Helical" evidence="6">
    <location>
        <begin position="25"/>
        <end position="46"/>
    </location>
</feature>
<keyword evidence="5 6" id="KW-0472">Membrane</keyword>
<dbReference type="InterPro" id="IPR050445">
    <property type="entry name" value="Bact_polysacc_biosynth/exp"/>
</dbReference>
<dbReference type="PANTHER" id="PTHR32309:SF13">
    <property type="entry name" value="FERRIC ENTEROBACTIN TRANSPORT PROTEIN FEPE"/>
    <property type="match status" value="1"/>
</dbReference>
<evidence type="ECO:0000256" key="3">
    <source>
        <dbReference type="ARBA" id="ARBA00022692"/>
    </source>
</evidence>
<comment type="subcellular location">
    <subcellularLocation>
        <location evidence="1">Cell membrane</location>
        <topology evidence="1">Multi-pass membrane protein</topology>
    </subcellularLocation>
</comment>
<dbReference type="KEGG" id="bgoe:IFJ75_06510"/>
<feature type="transmembrane region" description="Helical" evidence="6">
    <location>
        <begin position="433"/>
        <end position="454"/>
    </location>
</feature>
<evidence type="ECO:0000256" key="4">
    <source>
        <dbReference type="ARBA" id="ARBA00022989"/>
    </source>
</evidence>
<name>A0A975GWE8_9CAUL</name>
<dbReference type="AlphaFoldDB" id="A0A975GWE8"/>